<dbReference type="Proteomes" id="UP000276133">
    <property type="component" value="Unassembled WGS sequence"/>
</dbReference>
<protein>
    <submittedName>
        <fullName evidence="1">Uncharacterized protein</fullName>
    </submittedName>
</protein>
<gene>
    <name evidence="1" type="ORF">BpHYR1_038267</name>
</gene>
<dbReference type="EMBL" id="REGN01003481">
    <property type="protein sequence ID" value="RNA22368.1"/>
    <property type="molecule type" value="Genomic_DNA"/>
</dbReference>
<reference evidence="1 2" key="1">
    <citation type="journal article" date="2018" name="Sci. Rep.">
        <title>Genomic signatures of local adaptation to the degree of environmental predictability in rotifers.</title>
        <authorList>
            <person name="Franch-Gras L."/>
            <person name="Hahn C."/>
            <person name="Garcia-Roger E.M."/>
            <person name="Carmona M.J."/>
            <person name="Serra M."/>
            <person name="Gomez A."/>
        </authorList>
    </citation>
    <scope>NUCLEOTIDE SEQUENCE [LARGE SCALE GENOMIC DNA]</scope>
    <source>
        <strain evidence="1">HYR1</strain>
    </source>
</reference>
<proteinExistence type="predicted"/>
<sequence length="287" mass="33151">MTIYKATVSSLIQYSILRPKKSKNELQIVQNPAIRIIFKLNRTTPQNLPNNISNLKPLEVRIKKFEKTIIKSSSGLSNGIKNQASYQIFIYSWSNQSIFPGSAKRLNLKKSYIKFNHYSQITANAYGKIFYLHEPNSNFFVSLFQHISITIVTCCKLSTIYFPNFPNVNIHLFKVSSSNKVKNLQHLKNSKLSVIYLIIIKKICLYSGDLITVFYEKLQNHDGSIRLRCCKCISGIFSTGFFSTEIFSYLPNIKIIWHQIISSYVRIGFIPLKNLGHIYILFNRKDV</sequence>
<organism evidence="1 2">
    <name type="scientific">Brachionus plicatilis</name>
    <name type="common">Marine rotifer</name>
    <name type="synonym">Brachionus muelleri</name>
    <dbReference type="NCBI Taxonomy" id="10195"/>
    <lineage>
        <taxon>Eukaryota</taxon>
        <taxon>Metazoa</taxon>
        <taxon>Spiralia</taxon>
        <taxon>Gnathifera</taxon>
        <taxon>Rotifera</taxon>
        <taxon>Eurotatoria</taxon>
        <taxon>Monogononta</taxon>
        <taxon>Pseudotrocha</taxon>
        <taxon>Ploima</taxon>
        <taxon>Brachionidae</taxon>
        <taxon>Brachionus</taxon>
    </lineage>
</organism>
<evidence type="ECO:0000313" key="2">
    <source>
        <dbReference type="Proteomes" id="UP000276133"/>
    </source>
</evidence>
<keyword evidence="2" id="KW-1185">Reference proteome</keyword>
<dbReference type="AlphaFoldDB" id="A0A3M7RGI7"/>
<name>A0A3M7RGI7_BRAPC</name>
<accession>A0A3M7RGI7</accession>
<comment type="caution">
    <text evidence="1">The sequence shown here is derived from an EMBL/GenBank/DDBJ whole genome shotgun (WGS) entry which is preliminary data.</text>
</comment>
<evidence type="ECO:0000313" key="1">
    <source>
        <dbReference type="EMBL" id="RNA22368.1"/>
    </source>
</evidence>